<evidence type="ECO:0000313" key="3">
    <source>
        <dbReference type="Proteomes" id="UP000322214"/>
    </source>
</evidence>
<protein>
    <recommendedName>
        <fullName evidence="1">FAD-dependent urate hydroxylase HpyO/Asp monooxygenase CreE-like FAD/NAD(P)-binding domain-containing protein</fullName>
    </recommendedName>
</protein>
<dbReference type="InterPro" id="IPR036188">
    <property type="entry name" value="FAD/NAD-bd_sf"/>
</dbReference>
<reference evidence="2 3" key="1">
    <citation type="submission" date="2019-08" db="EMBL/GenBank/DDBJ databases">
        <title>Deep-cultivation of Planctomycetes and their phenomic and genomic characterization uncovers novel biology.</title>
        <authorList>
            <person name="Wiegand S."/>
            <person name="Jogler M."/>
            <person name="Boedeker C."/>
            <person name="Pinto D."/>
            <person name="Vollmers J."/>
            <person name="Rivas-Marin E."/>
            <person name="Kohn T."/>
            <person name="Peeters S.H."/>
            <person name="Heuer A."/>
            <person name="Rast P."/>
            <person name="Oberbeckmann S."/>
            <person name="Bunk B."/>
            <person name="Jeske O."/>
            <person name="Meyerdierks A."/>
            <person name="Storesund J.E."/>
            <person name="Kallscheuer N."/>
            <person name="Luecker S."/>
            <person name="Lage O.M."/>
            <person name="Pohl T."/>
            <person name="Merkel B.J."/>
            <person name="Hornburger P."/>
            <person name="Mueller R.-W."/>
            <person name="Bruemmer F."/>
            <person name="Labrenz M."/>
            <person name="Spormann A.M."/>
            <person name="Op den Camp H."/>
            <person name="Overmann J."/>
            <person name="Amann R."/>
            <person name="Jetten M.S.M."/>
            <person name="Mascher T."/>
            <person name="Medema M.H."/>
            <person name="Devos D.P."/>
            <person name="Kaster A.-K."/>
            <person name="Ovreas L."/>
            <person name="Rohde M."/>
            <person name="Galperin M.Y."/>
            <person name="Jogler C."/>
        </authorList>
    </citation>
    <scope>NUCLEOTIDE SEQUENCE [LARGE SCALE GENOMIC DNA]</scope>
    <source>
        <strain evidence="2 3">FC18</strain>
    </source>
</reference>
<organism evidence="2 3">
    <name type="scientific">Mariniblastus fucicola</name>
    <dbReference type="NCBI Taxonomy" id="980251"/>
    <lineage>
        <taxon>Bacteria</taxon>
        <taxon>Pseudomonadati</taxon>
        <taxon>Planctomycetota</taxon>
        <taxon>Planctomycetia</taxon>
        <taxon>Pirellulales</taxon>
        <taxon>Pirellulaceae</taxon>
        <taxon>Mariniblastus</taxon>
    </lineage>
</organism>
<dbReference type="Proteomes" id="UP000322214">
    <property type="component" value="Chromosome"/>
</dbReference>
<evidence type="ECO:0000259" key="1">
    <source>
        <dbReference type="Pfam" id="PF13454"/>
    </source>
</evidence>
<sequence>MIQTLKRSLVSSDRSESLAVNRNSRTNETLRIGIVGCGPRGLYCLQSLADELVNSEVSQPVEVLIFEPADFPGAGNVYTPNQPAYLKMNFAAKHIDAWSRGESHDQERVPLVQWLNTQGESPAGPDDFVPRRDVGRYLHDCFQRVISKLRSVAEIKFHRDCVDSIEPEDRHWILGAGGKTYVLDQVVITVGHGGEPESAESSGESTNSIPVFPVNQNLNARTVQPNSRVAIRGFGLTSIDAVLAMTEGRGGQFKRGEAGWEYERSGDEPAVIMPYTRSGRPMLSKPDETIFVQPVQLEEIWARGRAAIDVTARPVTASAMVHQVWQSVTEAASSAVNFCSGRNSISASSVKGWFDHWCRQPMQPYGTLAAMQQSYAVSTGQIMPDIAWALGAAWRNLYPAIARCVSHEGLLAEAWPVFNTIGIEMERIAFGPPAENQGKMLALVRAGILDLNFITASMQCAAKSKPALVAGENRIEIDHHVNAVLPSPLENCSNGPVAKLLSDRIVQRIESGGGIHVDRNGNAIHDGTVVEGLAIFGRITEGCVLGNDTLSRKLHRHPDRWAKSIVEQIKQKEMTQ</sequence>
<accession>A0A5B9PED0</accession>
<dbReference type="AlphaFoldDB" id="A0A5B9PED0"/>
<dbReference type="RefSeq" id="WP_084416890.1">
    <property type="nucleotide sequence ID" value="NZ_CP042912.1"/>
</dbReference>
<dbReference type="SUPFAM" id="SSF51905">
    <property type="entry name" value="FAD/NAD(P)-binding domain"/>
    <property type="match status" value="1"/>
</dbReference>
<name>A0A5B9PED0_9BACT</name>
<proteinExistence type="predicted"/>
<dbReference type="InterPro" id="IPR038732">
    <property type="entry name" value="HpyO/CreE_NAD-binding"/>
</dbReference>
<dbReference type="PANTHER" id="PTHR40254">
    <property type="entry name" value="BLR0577 PROTEIN"/>
    <property type="match status" value="1"/>
</dbReference>
<gene>
    <name evidence="2" type="ORF">MFFC18_37630</name>
</gene>
<keyword evidence="3" id="KW-1185">Reference proteome</keyword>
<dbReference type="KEGG" id="mff:MFFC18_37630"/>
<dbReference type="Gene3D" id="3.50.50.60">
    <property type="entry name" value="FAD/NAD(P)-binding domain"/>
    <property type="match status" value="1"/>
</dbReference>
<dbReference type="OrthoDB" id="6309046at2"/>
<dbReference type="PANTHER" id="PTHR40254:SF1">
    <property type="entry name" value="BLR0577 PROTEIN"/>
    <property type="match status" value="1"/>
</dbReference>
<feature type="domain" description="FAD-dependent urate hydroxylase HpyO/Asp monooxygenase CreE-like FAD/NAD(P)-binding" evidence="1">
    <location>
        <begin position="34"/>
        <end position="192"/>
    </location>
</feature>
<dbReference type="EMBL" id="CP042912">
    <property type="protein sequence ID" value="QEG23859.1"/>
    <property type="molecule type" value="Genomic_DNA"/>
</dbReference>
<dbReference type="Pfam" id="PF13454">
    <property type="entry name" value="NAD_binding_9"/>
    <property type="match status" value="1"/>
</dbReference>
<dbReference type="STRING" id="980251.GCA_001642875_00222"/>
<evidence type="ECO:0000313" key="2">
    <source>
        <dbReference type="EMBL" id="QEG23859.1"/>
    </source>
</evidence>
<dbReference type="InterPro" id="IPR052189">
    <property type="entry name" value="L-asp_N-monooxygenase_NS-form"/>
</dbReference>